<name>A0A1G2C0L8_9BACT</name>
<dbReference type="Gene3D" id="3.40.50.150">
    <property type="entry name" value="Vaccinia Virus protein VP39"/>
    <property type="match status" value="1"/>
</dbReference>
<dbReference type="CDD" id="cd02440">
    <property type="entry name" value="AdoMet_MTases"/>
    <property type="match status" value="1"/>
</dbReference>
<dbReference type="InterPro" id="IPR051422">
    <property type="entry name" value="AlkB_tRNA_MeTrf/Diox"/>
</dbReference>
<dbReference type="PANTHER" id="PTHR13069">
    <property type="entry name" value="ALKYLATED DNA REPAIR PROTEIN ALKB HOMOLOG 8"/>
    <property type="match status" value="1"/>
</dbReference>
<dbReference type="AlphaFoldDB" id="A0A1G2C0L8"/>
<dbReference type="InterPro" id="IPR041698">
    <property type="entry name" value="Methyltransf_25"/>
</dbReference>
<dbReference type="Proteomes" id="UP000177626">
    <property type="component" value="Unassembled WGS sequence"/>
</dbReference>
<accession>A0A1G2C0L8</accession>
<dbReference type="GO" id="GO:0032259">
    <property type="term" value="P:methylation"/>
    <property type="evidence" value="ECO:0007669"/>
    <property type="project" value="UniProtKB-KW"/>
</dbReference>
<proteinExistence type="predicted"/>
<dbReference type="InterPro" id="IPR029063">
    <property type="entry name" value="SAM-dependent_MTases_sf"/>
</dbReference>
<dbReference type="EMBL" id="MHKQ01000014">
    <property type="protein sequence ID" value="OGY93977.1"/>
    <property type="molecule type" value="Genomic_DNA"/>
</dbReference>
<dbReference type="GO" id="GO:0008168">
    <property type="term" value="F:methyltransferase activity"/>
    <property type="evidence" value="ECO:0007669"/>
    <property type="project" value="UniProtKB-KW"/>
</dbReference>
<evidence type="ECO:0000256" key="1">
    <source>
        <dbReference type="ARBA" id="ARBA00022603"/>
    </source>
</evidence>
<comment type="caution">
    <text evidence="4">The sequence shown here is derived from an EMBL/GenBank/DDBJ whole genome shotgun (WGS) entry which is preliminary data.</text>
</comment>
<dbReference type="SUPFAM" id="SSF53335">
    <property type="entry name" value="S-adenosyl-L-methionine-dependent methyltransferases"/>
    <property type="match status" value="1"/>
</dbReference>
<reference evidence="4 5" key="1">
    <citation type="journal article" date="2016" name="Nat. Commun.">
        <title>Thousands of microbial genomes shed light on interconnected biogeochemical processes in an aquifer system.</title>
        <authorList>
            <person name="Anantharaman K."/>
            <person name="Brown C.T."/>
            <person name="Hug L.A."/>
            <person name="Sharon I."/>
            <person name="Castelle C.J."/>
            <person name="Probst A.J."/>
            <person name="Thomas B.C."/>
            <person name="Singh A."/>
            <person name="Wilkins M.J."/>
            <person name="Karaoz U."/>
            <person name="Brodie E.L."/>
            <person name="Williams K.H."/>
            <person name="Hubbard S.S."/>
            <person name="Banfield J.F."/>
        </authorList>
    </citation>
    <scope>NUCLEOTIDE SEQUENCE [LARGE SCALE GENOMIC DNA]</scope>
</reference>
<protein>
    <recommendedName>
        <fullName evidence="3">Methyltransferase domain-containing protein</fullName>
    </recommendedName>
</protein>
<evidence type="ECO:0000313" key="4">
    <source>
        <dbReference type="EMBL" id="OGY93977.1"/>
    </source>
</evidence>
<evidence type="ECO:0000313" key="5">
    <source>
        <dbReference type="Proteomes" id="UP000177626"/>
    </source>
</evidence>
<organism evidence="4 5">
    <name type="scientific">Candidatus Komeilibacteria bacterium RIFOXYC1_FULL_37_11</name>
    <dbReference type="NCBI Taxonomy" id="1798555"/>
    <lineage>
        <taxon>Bacteria</taxon>
        <taxon>Candidatus Komeiliibacteriota</taxon>
    </lineage>
</organism>
<evidence type="ECO:0000256" key="2">
    <source>
        <dbReference type="ARBA" id="ARBA00022679"/>
    </source>
</evidence>
<dbReference type="PANTHER" id="PTHR13069:SF21">
    <property type="entry name" value="ALKYLATED DNA REPAIR PROTEIN ALKB HOMOLOG 8"/>
    <property type="match status" value="1"/>
</dbReference>
<gene>
    <name evidence="4" type="ORF">A2406_03685</name>
</gene>
<evidence type="ECO:0000259" key="3">
    <source>
        <dbReference type="Pfam" id="PF13649"/>
    </source>
</evidence>
<feature type="domain" description="Methyltransferase" evidence="3">
    <location>
        <begin position="45"/>
        <end position="138"/>
    </location>
</feature>
<keyword evidence="1" id="KW-0489">Methyltransferase</keyword>
<sequence length="230" mass="27205">MKNNRIKNDLRLLYDDIAKEFSATRAYPWKELQVFIPYIKDNFKILDLGCGNGRLVKSLEQADKKLNYLGVDFSTQLIEQAKNNHPQAKFITADMSDLSFYPDTFDMVFMIASFHHLPSKAERLELLFNINRWLKPGGLLFMTNWNLWQKKYWQYALENFWSKKSWNDFFIPWTTNSGGTVWRYYHSFSTGELISLLKTTGFDLKPEGVYQTKWNVNAFVRKSTKSKELF</sequence>
<keyword evidence="2" id="KW-0808">Transferase</keyword>
<dbReference type="Pfam" id="PF13649">
    <property type="entry name" value="Methyltransf_25"/>
    <property type="match status" value="1"/>
</dbReference>